<evidence type="ECO:0008006" key="5">
    <source>
        <dbReference type="Google" id="ProtNLM"/>
    </source>
</evidence>
<feature type="transmembrane region" description="Helical" evidence="1">
    <location>
        <begin position="159"/>
        <end position="179"/>
    </location>
</feature>
<evidence type="ECO:0000256" key="1">
    <source>
        <dbReference type="SAM" id="Phobius"/>
    </source>
</evidence>
<keyword evidence="1" id="KW-0812">Transmembrane</keyword>
<sequence>MKRVLGWVCGVLLALVAAFWCVTATADLALSAGVYGTPGRYEVDTCRDTNSGGRNSRYDCYGDFTPDGGTAGDAVYVHLEDTGHDYPDGSGFDARQGIEPETVQRVGFWGVVGELWQVAVCVVVLAVLAYQAIKPRGKDRRKEAHRREPSRRQKVADRVGYVVVVAIPVGVLSWIAMIAEPTP</sequence>
<accession>A0A3S9M8W1</accession>
<reference evidence="3 4" key="1">
    <citation type="journal article" date="2019" name="Int. J. Syst. Evol. Microbiol.">
        <title>Streptomyces cyaneochromogenes sp. nov., a blue pigment-producing actinomycete from manganese-contaminated soil.</title>
        <authorList>
            <person name="Tang X."/>
            <person name="Zhao J."/>
            <person name="Li K."/>
            <person name="Chen Z."/>
            <person name="Sun Y."/>
            <person name="Gao J."/>
        </authorList>
    </citation>
    <scope>NUCLEOTIDE SEQUENCE [LARGE SCALE GENOMIC DNA]</scope>
    <source>
        <strain evidence="3 4">MK-45</strain>
    </source>
</reference>
<dbReference type="Proteomes" id="UP000280298">
    <property type="component" value="Chromosome"/>
</dbReference>
<gene>
    <name evidence="3" type="ORF">EJ357_20305</name>
</gene>
<organism evidence="3 4">
    <name type="scientific">Streptomyces cyaneochromogenes</name>
    <dbReference type="NCBI Taxonomy" id="2496836"/>
    <lineage>
        <taxon>Bacteria</taxon>
        <taxon>Bacillati</taxon>
        <taxon>Actinomycetota</taxon>
        <taxon>Actinomycetes</taxon>
        <taxon>Kitasatosporales</taxon>
        <taxon>Streptomycetaceae</taxon>
        <taxon>Streptomyces</taxon>
    </lineage>
</organism>
<feature type="signal peptide" evidence="2">
    <location>
        <begin position="1"/>
        <end position="26"/>
    </location>
</feature>
<dbReference type="EMBL" id="CP034539">
    <property type="protein sequence ID" value="AZQ35550.1"/>
    <property type="molecule type" value="Genomic_DNA"/>
</dbReference>
<keyword evidence="1" id="KW-1133">Transmembrane helix</keyword>
<keyword evidence="1" id="KW-0472">Membrane</keyword>
<feature type="transmembrane region" description="Helical" evidence="1">
    <location>
        <begin position="115"/>
        <end position="133"/>
    </location>
</feature>
<dbReference type="AlphaFoldDB" id="A0A3S9M8W1"/>
<evidence type="ECO:0000256" key="2">
    <source>
        <dbReference type="SAM" id="SignalP"/>
    </source>
</evidence>
<keyword evidence="2" id="KW-0732">Signal</keyword>
<dbReference type="KEGG" id="scya:EJ357_20305"/>
<proteinExistence type="predicted"/>
<evidence type="ECO:0000313" key="4">
    <source>
        <dbReference type="Proteomes" id="UP000280298"/>
    </source>
</evidence>
<evidence type="ECO:0000313" key="3">
    <source>
        <dbReference type="EMBL" id="AZQ35550.1"/>
    </source>
</evidence>
<name>A0A3S9M8W1_9ACTN</name>
<dbReference type="RefSeq" id="WP_126393029.1">
    <property type="nucleotide sequence ID" value="NZ_CP034539.1"/>
</dbReference>
<keyword evidence="4" id="KW-1185">Reference proteome</keyword>
<dbReference type="OrthoDB" id="4214198at2"/>
<feature type="chain" id="PRO_5019215528" description="DUF3592 domain-containing protein" evidence="2">
    <location>
        <begin position="27"/>
        <end position="183"/>
    </location>
</feature>
<protein>
    <recommendedName>
        <fullName evidence="5">DUF3592 domain-containing protein</fullName>
    </recommendedName>
</protein>